<evidence type="ECO:0000256" key="5">
    <source>
        <dbReference type="ARBA" id="ARBA00023125"/>
    </source>
</evidence>
<evidence type="ECO:0000313" key="12">
    <source>
        <dbReference type="Proteomes" id="UP000332933"/>
    </source>
</evidence>
<keyword evidence="4" id="KW-0805">Transcription regulation</keyword>
<comment type="similarity">
    <text evidence="8">Belongs to the HSF family.</text>
</comment>
<dbReference type="EMBL" id="VJMH01006383">
    <property type="protein sequence ID" value="KAF0690275.1"/>
    <property type="molecule type" value="Genomic_DNA"/>
</dbReference>
<comment type="subunit">
    <text evidence="2">Homotrimer.</text>
</comment>
<evidence type="ECO:0000256" key="4">
    <source>
        <dbReference type="ARBA" id="ARBA00023015"/>
    </source>
</evidence>
<reference evidence="10" key="2">
    <citation type="submission" date="2019-06" db="EMBL/GenBank/DDBJ databases">
        <title>Genomics analysis of Aphanomyces spp. identifies a new class of oomycete effector associated with host adaptation.</title>
        <authorList>
            <person name="Gaulin E."/>
        </authorList>
    </citation>
    <scope>NUCLEOTIDE SEQUENCE</scope>
    <source>
        <strain evidence="10">CBS 578.67</strain>
    </source>
</reference>
<dbReference type="InterPro" id="IPR036390">
    <property type="entry name" value="WH_DNA-bd_sf"/>
</dbReference>
<evidence type="ECO:0000259" key="9">
    <source>
        <dbReference type="SMART" id="SM00415"/>
    </source>
</evidence>
<evidence type="ECO:0000256" key="6">
    <source>
        <dbReference type="ARBA" id="ARBA00023163"/>
    </source>
</evidence>
<evidence type="ECO:0000313" key="11">
    <source>
        <dbReference type="EMBL" id="VFT95037.1"/>
    </source>
</evidence>
<dbReference type="GO" id="GO:0003700">
    <property type="term" value="F:DNA-binding transcription factor activity"/>
    <property type="evidence" value="ECO:0007669"/>
    <property type="project" value="InterPro"/>
</dbReference>
<dbReference type="SUPFAM" id="SSF46785">
    <property type="entry name" value="Winged helix' DNA-binding domain"/>
    <property type="match status" value="1"/>
</dbReference>
<evidence type="ECO:0000256" key="1">
    <source>
        <dbReference type="ARBA" id="ARBA00004123"/>
    </source>
</evidence>
<dbReference type="PANTHER" id="PTHR10015:SF206">
    <property type="entry name" value="HSF-TYPE DNA-BINDING DOMAIN-CONTAINING PROTEIN"/>
    <property type="match status" value="1"/>
</dbReference>
<feature type="domain" description="HSF-type DNA-binding" evidence="9">
    <location>
        <begin position="22"/>
        <end position="117"/>
    </location>
</feature>
<evidence type="ECO:0000256" key="8">
    <source>
        <dbReference type="RuleBase" id="RU004020"/>
    </source>
</evidence>
<proteinExistence type="inferred from homology"/>
<dbReference type="InterPro" id="IPR036388">
    <property type="entry name" value="WH-like_DNA-bd_sf"/>
</dbReference>
<reference evidence="11 12" key="1">
    <citation type="submission" date="2019-03" db="EMBL/GenBank/DDBJ databases">
        <authorList>
            <person name="Gaulin E."/>
            <person name="Dumas B."/>
        </authorList>
    </citation>
    <scope>NUCLEOTIDE SEQUENCE [LARGE SCALE GENOMIC DNA]</scope>
    <source>
        <strain evidence="11">CBS 568.67</strain>
    </source>
</reference>
<keyword evidence="5" id="KW-0238">DNA-binding</keyword>
<keyword evidence="6" id="KW-0804">Transcription</keyword>
<dbReference type="GO" id="GO:0005634">
    <property type="term" value="C:nucleus"/>
    <property type="evidence" value="ECO:0007669"/>
    <property type="project" value="UniProtKB-SubCell"/>
</dbReference>
<dbReference type="OrthoDB" id="72903at2759"/>
<keyword evidence="7" id="KW-0539">Nucleus</keyword>
<keyword evidence="3" id="KW-0597">Phosphoprotein</keyword>
<evidence type="ECO:0000256" key="7">
    <source>
        <dbReference type="ARBA" id="ARBA00023242"/>
    </source>
</evidence>
<dbReference type="PRINTS" id="PR00056">
    <property type="entry name" value="HSFDOMAIN"/>
</dbReference>
<dbReference type="Pfam" id="PF00447">
    <property type="entry name" value="HSF_DNA-bind"/>
    <property type="match status" value="1"/>
</dbReference>
<dbReference type="AlphaFoldDB" id="A0A485LDF8"/>
<protein>
    <submittedName>
        <fullName evidence="11">Aste57867_18301 protein</fullName>
    </submittedName>
</protein>
<organism evidence="11 12">
    <name type="scientific">Aphanomyces stellatus</name>
    <dbReference type="NCBI Taxonomy" id="120398"/>
    <lineage>
        <taxon>Eukaryota</taxon>
        <taxon>Sar</taxon>
        <taxon>Stramenopiles</taxon>
        <taxon>Oomycota</taxon>
        <taxon>Saprolegniomycetes</taxon>
        <taxon>Saprolegniales</taxon>
        <taxon>Verrucalvaceae</taxon>
        <taxon>Aphanomyces</taxon>
    </lineage>
</organism>
<dbReference type="SMART" id="SM00415">
    <property type="entry name" value="HSF"/>
    <property type="match status" value="1"/>
</dbReference>
<dbReference type="FunFam" id="1.10.10.10:FF:000037">
    <property type="entry name" value="Heat stress transcription factor B-4"/>
    <property type="match status" value="1"/>
</dbReference>
<gene>
    <name evidence="11" type="primary">Aste57867_18301</name>
    <name evidence="10" type="ORF">As57867_018239</name>
    <name evidence="11" type="ORF">ASTE57867_18301</name>
</gene>
<comment type="subcellular location">
    <subcellularLocation>
        <location evidence="1">Nucleus</location>
    </subcellularLocation>
</comment>
<evidence type="ECO:0000256" key="3">
    <source>
        <dbReference type="ARBA" id="ARBA00022553"/>
    </source>
</evidence>
<dbReference type="EMBL" id="CAADRA010006404">
    <property type="protein sequence ID" value="VFT95037.1"/>
    <property type="molecule type" value="Genomic_DNA"/>
</dbReference>
<evidence type="ECO:0000256" key="2">
    <source>
        <dbReference type="ARBA" id="ARBA00011233"/>
    </source>
</evidence>
<accession>A0A485LDF8</accession>
<name>A0A485LDF8_9STRA</name>
<dbReference type="Gene3D" id="1.10.10.10">
    <property type="entry name" value="Winged helix-like DNA-binding domain superfamily/Winged helix DNA-binding domain"/>
    <property type="match status" value="1"/>
</dbReference>
<dbReference type="Proteomes" id="UP000332933">
    <property type="component" value="Unassembled WGS sequence"/>
</dbReference>
<dbReference type="GO" id="GO:0043565">
    <property type="term" value="F:sequence-specific DNA binding"/>
    <property type="evidence" value="ECO:0007669"/>
    <property type="project" value="InterPro"/>
</dbReference>
<sequence length="223" mass="25212">MEATLPDESYSTQPHVLHPIGVQSTFLTKTMTILDTCDAAIAGWTDQGAAFVVRDAEAFAATLLPVHFKHSNFKSFVRQLNLYGFKKVRTHEKAWWQFQHELFRRGDRHHLRTIKRGKKAMTKEGAVTTNGGSDLARLKQIVESLDIDVQGLAQGVQDVVAKLQEFATIRIANRTHERQYRVDLPSPCQFQVQGSQSTSWGLPDLGDMIVMTTFLNQIDWDTV</sequence>
<dbReference type="PANTHER" id="PTHR10015">
    <property type="entry name" value="HEAT SHOCK TRANSCRIPTION FACTOR"/>
    <property type="match status" value="1"/>
</dbReference>
<evidence type="ECO:0000313" key="10">
    <source>
        <dbReference type="EMBL" id="KAF0690275.1"/>
    </source>
</evidence>
<dbReference type="InterPro" id="IPR000232">
    <property type="entry name" value="HSF_DNA-bd"/>
</dbReference>
<keyword evidence="12" id="KW-1185">Reference proteome</keyword>